<reference evidence="2" key="1">
    <citation type="submission" date="2017-05" db="EMBL/GenBank/DDBJ databases">
        <title>Draft genome sequence of Geobacter pelophilus, a iron(III)-reducing bacteria.</title>
        <authorList>
            <person name="Aoyagi T."/>
            <person name="Koike H."/>
            <person name="Morita T."/>
            <person name="Sato Y."/>
            <person name="Habe H."/>
            <person name="Hori T."/>
        </authorList>
    </citation>
    <scope>NUCLEOTIDE SEQUENCE [LARGE SCALE GENOMIC DNA]</scope>
    <source>
        <strain evidence="2">Drf2</strain>
    </source>
</reference>
<gene>
    <name evidence="1" type="ORF">GPEL0_01f4495</name>
</gene>
<protein>
    <submittedName>
        <fullName evidence="1">Uncharacterized protein</fullName>
    </submittedName>
</protein>
<keyword evidence="2" id="KW-1185">Reference proteome</keyword>
<accession>A0ABQ0MME3</accession>
<dbReference type="Proteomes" id="UP000194153">
    <property type="component" value="Unassembled WGS sequence"/>
</dbReference>
<comment type="caution">
    <text evidence="1">The sequence shown here is derived from an EMBL/GenBank/DDBJ whole genome shotgun (WGS) entry which is preliminary data.</text>
</comment>
<organism evidence="1 2">
    <name type="scientific">Geoanaerobacter pelophilus</name>
    <dbReference type="NCBI Taxonomy" id="60036"/>
    <lineage>
        <taxon>Bacteria</taxon>
        <taxon>Pseudomonadati</taxon>
        <taxon>Thermodesulfobacteriota</taxon>
        <taxon>Desulfuromonadia</taxon>
        <taxon>Geobacterales</taxon>
        <taxon>Geobacteraceae</taxon>
        <taxon>Geoanaerobacter</taxon>
    </lineage>
</organism>
<sequence>MEMKLKRPLFSCCGNGDVLRREVGASKEYKKKGAVMLMTAPFLFN</sequence>
<proteinExistence type="predicted"/>
<evidence type="ECO:0000313" key="2">
    <source>
        <dbReference type="Proteomes" id="UP000194153"/>
    </source>
</evidence>
<name>A0ABQ0MME3_9BACT</name>
<evidence type="ECO:0000313" key="1">
    <source>
        <dbReference type="EMBL" id="GAW68245.1"/>
    </source>
</evidence>
<dbReference type="EMBL" id="BDQG01000001">
    <property type="protein sequence ID" value="GAW68245.1"/>
    <property type="molecule type" value="Genomic_DNA"/>
</dbReference>